<reference evidence="4 5" key="1">
    <citation type="submission" date="2019-03" db="EMBL/GenBank/DDBJ databases">
        <title>Genomic Encyclopedia of Archaeal and Bacterial Type Strains, Phase II (KMG-II): from individual species to whole genera.</title>
        <authorList>
            <person name="Goeker M."/>
        </authorList>
    </citation>
    <scope>NUCLEOTIDE SEQUENCE [LARGE SCALE GENOMIC DNA]</scope>
    <source>
        <strain evidence="4 5">DSM 24323</strain>
    </source>
</reference>
<dbReference type="PROSITE" id="PS51819">
    <property type="entry name" value="VOC"/>
    <property type="match status" value="1"/>
</dbReference>
<dbReference type="GO" id="GO:0004493">
    <property type="term" value="F:methylmalonyl-CoA epimerase activity"/>
    <property type="evidence" value="ECO:0007669"/>
    <property type="project" value="TreeGrafter"/>
</dbReference>
<dbReference type="EMBL" id="SOAW01000001">
    <property type="protein sequence ID" value="TDT34277.1"/>
    <property type="molecule type" value="Genomic_DNA"/>
</dbReference>
<dbReference type="PANTHER" id="PTHR43048">
    <property type="entry name" value="METHYLMALONYL-COA EPIMERASE"/>
    <property type="match status" value="1"/>
</dbReference>
<dbReference type="Proteomes" id="UP000295371">
    <property type="component" value="Unassembled WGS sequence"/>
</dbReference>
<protein>
    <submittedName>
        <fullName evidence="4">Catechol 2,3-dioxygenase-like lactoylglutathione lyase family enzyme</fullName>
    </submittedName>
</protein>
<evidence type="ECO:0000256" key="1">
    <source>
        <dbReference type="ARBA" id="ARBA00022723"/>
    </source>
</evidence>
<dbReference type="PANTHER" id="PTHR43048:SF6">
    <property type="entry name" value="BLR8189 PROTEIN"/>
    <property type="match status" value="1"/>
</dbReference>
<keyword evidence="1" id="KW-0479">Metal-binding</keyword>
<dbReference type="Pfam" id="PF13669">
    <property type="entry name" value="Glyoxalase_4"/>
    <property type="match status" value="1"/>
</dbReference>
<proteinExistence type="predicted"/>
<dbReference type="GO" id="GO:0051213">
    <property type="term" value="F:dioxygenase activity"/>
    <property type="evidence" value="ECO:0007669"/>
    <property type="project" value="UniProtKB-KW"/>
</dbReference>
<evidence type="ECO:0000313" key="5">
    <source>
        <dbReference type="Proteomes" id="UP000295371"/>
    </source>
</evidence>
<dbReference type="InterPro" id="IPR051785">
    <property type="entry name" value="MMCE/EMCE_epimerase"/>
</dbReference>
<evidence type="ECO:0000313" key="4">
    <source>
        <dbReference type="EMBL" id="TDT34277.1"/>
    </source>
</evidence>
<organism evidence="4 5">
    <name type="scientific">Naumannella halotolerans</name>
    <dbReference type="NCBI Taxonomy" id="993414"/>
    <lineage>
        <taxon>Bacteria</taxon>
        <taxon>Bacillati</taxon>
        <taxon>Actinomycetota</taxon>
        <taxon>Actinomycetes</taxon>
        <taxon>Propionibacteriales</taxon>
        <taxon>Propionibacteriaceae</taxon>
        <taxon>Naumannella</taxon>
    </lineage>
</organism>
<keyword evidence="4" id="KW-0560">Oxidoreductase</keyword>
<dbReference type="GO" id="GO:0016829">
    <property type="term" value="F:lyase activity"/>
    <property type="evidence" value="ECO:0007669"/>
    <property type="project" value="UniProtKB-KW"/>
</dbReference>
<dbReference type="GO" id="GO:0046872">
    <property type="term" value="F:metal ion binding"/>
    <property type="evidence" value="ECO:0007669"/>
    <property type="project" value="UniProtKB-KW"/>
</dbReference>
<dbReference type="GO" id="GO:0046491">
    <property type="term" value="P:L-methylmalonyl-CoA metabolic process"/>
    <property type="evidence" value="ECO:0007669"/>
    <property type="project" value="TreeGrafter"/>
</dbReference>
<name>A0A4R7JC59_9ACTN</name>
<dbReference type="Gene3D" id="3.10.180.10">
    <property type="entry name" value="2,3-Dihydroxybiphenyl 1,2-Dioxygenase, domain 1"/>
    <property type="match status" value="1"/>
</dbReference>
<evidence type="ECO:0000256" key="2">
    <source>
        <dbReference type="SAM" id="MobiDB-lite"/>
    </source>
</evidence>
<feature type="region of interest" description="Disordered" evidence="2">
    <location>
        <begin position="1"/>
        <end position="21"/>
    </location>
</feature>
<evidence type="ECO:0000259" key="3">
    <source>
        <dbReference type="PROSITE" id="PS51819"/>
    </source>
</evidence>
<dbReference type="InterPro" id="IPR029068">
    <property type="entry name" value="Glyas_Bleomycin-R_OHBP_Dase"/>
</dbReference>
<keyword evidence="5" id="KW-1185">Reference proteome</keyword>
<dbReference type="RefSeq" id="WP_133754676.1">
    <property type="nucleotide sequence ID" value="NZ_SOAW01000001.1"/>
</dbReference>
<keyword evidence="4" id="KW-0223">Dioxygenase</keyword>
<feature type="compositionally biased region" description="Polar residues" evidence="2">
    <location>
        <begin position="1"/>
        <end position="10"/>
    </location>
</feature>
<dbReference type="OrthoDB" id="9788468at2"/>
<dbReference type="AlphaFoldDB" id="A0A4R7JC59"/>
<feature type="domain" description="VOC" evidence="3">
    <location>
        <begin position="20"/>
        <end position="168"/>
    </location>
</feature>
<dbReference type="SUPFAM" id="SSF54593">
    <property type="entry name" value="Glyoxalase/Bleomycin resistance protein/Dihydroxybiphenyl dioxygenase"/>
    <property type="match status" value="1"/>
</dbReference>
<gene>
    <name evidence="4" type="ORF">CLV29_1935</name>
</gene>
<accession>A0A4R7JC59</accession>
<keyword evidence="4" id="KW-0456">Lyase</keyword>
<comment type="caution">
    <text evidence="4">The sequence shown here is derived from an EMBL/GenBank/DDBJ whole genome shotgun (WGS) entry which is preliminary data.</text>
</comment>
<sequence>MPHSSTQQSAADEHGPLPRGINHIGLTVPDLDLATRFLAEAFGAKVAYDGLTLDDEARSGAETERQLGLPQGARIIRQRMIQIGVGPSLEVFEIEVDDRHPAARLSDLGWNHISLLVDDIEGVLARAVAAGGQALSEVHDNSRHEDTPGNGSVYVRPPWGGLIELQTLPNGHWYGPDSESEVWSPPQR</sequence>
<dbReference type="InterPro" id="IPR037523">
    <property type="entry name" value="VOC_core"/>
</dbReference>